<dbReference type="FunFam" id="2.60.40.10:FF:000607">
    <property type="entry name" value="Leukemia inhibitory factor receptor"/>
    <property type="match status" value="1"/>
</dbReference>
<evidence type="ECO:0000256" key="10">
    <source>
        <dbReference type="ARBA" id="ARBA00023180"/>
    </source>
</evidence>
<comment type="similarity">
    <text evidence="2">Belongs to the type I cytokine receptor family. Type 2 subfamily.</text>
</comment>
<dbReference type="InterPro" id="IPR048497">
    <property type="entry name" value="LIF-R-like_Ig-like"/>
</dbReference>
<dbReference type="InterPro" id="IPR036179">
    <property type="entry name" value="Ig-like_dom_sf"/>
</dbReference>
<dbReference type="InterPro" id="IPR040901">
    <property type="entry name" value="LIFR_N"/>
</dbReference>
<evidence type="ECO:0000256" key="2">
    <source>
        <dbReference type="ARBA" id="ARBA00008921"/>
    </source>
</evidence>
<evidence type="ECO:0000256" key="12">
    <source>
        <dbReference type="SAM" id="MobiDB-lite"/>
    </source>
</evidence>
<organism evidence="15 16">
    <name type="scientific">Acipenser oxyrinchus oxyrinchus</name>
    <dbReference type="NCBI Taxonomy" id="40147"/>
    <lineage>
        <taxon>Eukaryota</taxon>
        <taxon>Metazoa</taxon>
        <taxon>Chordata</taxon>
        <taxon>Craniata</taxon>
        <taxon>Vertebrata</taxon>
        <taxon>Euteleostomi</taxon>
        <taxon>Actinopterygii</taxon>
        <taxon>Chondrostei</taxon>
        <taxon>Acipenseriformes</taxon>
        <taxon>Acipenseridae</taxon>
        <taxon>Acipenser</taxon>
    </lineage>
</organism>
<dbReference type="SMART" id="SM00060">
    <property type="entry name" value="FN3"/>
    <property type="match status" value="4"/>
</dbReference>
<evidence type="ECO:0000256" key="9">
    <source>
        <dbReference type="ARBA" id="ARBA00023170"/>
    </source>
</evidence>
<evidence type="ECO:0000313" key="16">
    <source>
        <dbReference type="Proteomes" id="UP001230051"/>
    </source>
</evidence>
<dbReference type="Gene3D" id="2.60.40.10">
    <property type="entry name" value="Immunoglobulins"/>
    <property type="match status" value="9"/>
</dbReference>
<dbReference type="InterPro" id="IPR003961">
    <property type="entry name" value="FN3_dom"/>
</dbReference>
<evidence type="ECO:0000256" key="3">
    <source>
        <dbReference type="ARBA" id="ARBA00022692"/>
    </source>
</evidence>
<keyword evidence="4" id="KW-0732">Signal</keyword>
<evidence type="ECO:0000256" key="4">
    <source>
        <dbReference type="ARBA" id="ARBA00022729"/>
    </source>
</evidence>
<keyword evidence="9 15" id="KW-0675">Receptor</keyword>
<keyword evidence="10" id="KW-0325">Glycoprotein</keyword>
<evidence type="ECO:0000256" key="7">
    <source>
        <dbReference type="ARBA" id="ARBA00023136"/>
    </source>
</evidence>
<dbReference type="InterPro" id="IPR040817">
    <property type="entry name" value="LIFR_D2"/>
</dbReference>
<keyword evidence="6 13" id="KW-1133">Transmembrane helix</keyword>
<keyword evidence="16" id="KW-1185">Reference proteome</keyword>
<evidence type="ECO:0000256" key="13">
    <source>
        <dbReference type="SAM" id="Phobius"/>
    </source>
</evidence>
<dbReference type="EMBL" id="JAGXEW010000002">
    <property type="protein sequence ID" value="KAK1174660.1"/>
    <property type="molecule type" value="Genomic_DNA"/>
</dbReference>
<dbReference type="PROSITE" id="PS01353">
    <property type="entry name" value="HEMATOPO_REC_L_F2"/>
    <property type="match status" value="1"/>
</dbReference>
<dbReference type="AlphaFoldDB" id="A0AAD8GHG2"/>
<sequence>MVLMAPCPLSVLTPQNSEISPFSFAPLYPLSRTGDLVGYDLVILYFGQCTVKHVMLPKLHLQTLLTTVLLLALQVDVSEEGELLAESIVLITAGECGYLSVTKPVLSVGSSLSATCHLCKEETASWEYAGSLVSPQLYSQINSTVSTLTLDSLTLTSREGENLTCRSSKGESYSQMIQTGYSPQAPTDLECVTHDMLTFICSWSAGSETNLKTTYKICYKPTHCESVERNVSGKINLALFGAVQIHITAINTLGSATATFQVTKKDITFIPPVPQNVKVVPDFSSQTLSLKWFGGVSAVAFPTTIAFEIQVLWTEKMQVIHTESYAAQLDSQNKTFQWSWISGMPLNCTSHSVRIRSISTDSLMNSKNGSSDWSKLQTIPGADDSKSVMFPEDKVVRVGTNMTFCCVAGRGKRIKTLDYGAEHLPCNELGNRSKAITKYNLPPSNSAGTNIMCELDPPHLFGTVVFVGYPPDDQQLECETRDLQNIVCYWSPGRQTMLLREHRTFYTLTERISGKNASCHQANDDDADLNDDKYKCNFPVISGQQMYKFLLKAKNPLGEVKTNYTLNLYTRVYPYSPSKVTVLCTGSRQTELFLSWGVSYKNMTCLCQFEIITNNKEKELRNFTLPGQEANALSRVAVDQLYPDTSYSFRTRCASAKHFWKWSSWSESKTCKTQEEAPSKALDVWREIKRTEHGQNVLVKWKPLPHSDAKGTIVKYEITWNDVNEVGEQSVVAPVSVNSTELHLNFSDHVISVRAVNSVGSSPSSQIRILGLLEEQADEPSIISGTPSGFNLSWSPGTNETCGYIVEWCLFPDTLDCNLQWERVPPKTTHTVITSDSFRPGVRYCISVYGCSQHKEYLLKKMVGYTQELAPRRAVKVKAEANSSHTVALRWEDIPVQDHQGFIRGYRVYYVPQVNYSARSQKSVGIKEVINITDPDVRNVTVTNLHSATYEFTVKAYTAGGEGIGEPININLVDSPLGLILAILIPLGVICFCGILLGIFCYTKRNCVKETFYPDIPKPEIHGEQWSVGEGRSSNPAFDVKPFIPDKVWIIESVPGKDAEDSDICKMEINNGDNGSVNNLEVISDSGYKPQMRPHVPLLDVNHTPNPQHLDLPEQSEGYQPQLKVSNWSLESPEVDEASACIGSPTSVNSTSCSCCLIRLQRKASPPGQAAGSSPASCPVHRNVNPSESTAERAPVPQKLPRKDFSTKNVKFISVSQSIYSSALAFQALS</sequence>
<dbReference type="PANTHER" id="PTHR48423:SF1">
    <property type="entry name" value="INTERLEUKIN-27 RECEPTOR SUBUNIT ALPHA"/>
    <property type="match status" value="1"/>
</dbReference>
<proteinExistence type="inferred from homology"/>
<evidence type="ECO:0000313" key="15">
    <source>
        <dbReference type="EMBL" id="KAK1174660.1"/>
    </source>
</evidence>
<comment type="subcellular location">
    <subcellularLocation>
        <location evidence="1">Membrane</location>
        <topology evidence="1">Single-pass type I membrane protein</topology>
    </subcellularLocation>
</comment>
<keyword evidence="11" id="KW-0393">Immunoglobulin domain</keyword>
<dbReference type="InterPro" id="IPR052672">
    <property type="entry name" value="Type1_Cytokine_Rcpt_Type2"/>
</dbReference>
<dbReference type="InterPro" id="IPR003529">
    <property type="entry name" value="Hematopoietin_rcpt_Gp130_CS"/>
</dbReference>
<gene>
    <name evidence="15" type="primary">LIFR</name>
    <name evidence="15" type="ORF">AOXY_G2199</name>
</gene>
<dbReference type="GO" id="GO:0005886">
    <property type="term" value="C:plasma membrane"/>
    <property type="evidence" value="ECO:0007669"/>
    <property type="project" value="UniProtKB-ARBA"/>
</dbReference>
<feature type="region of interest" description="Disordered" evidence="12">
    <location>
        <begin position="1166"/>
        <end position="1202"/>
    </location>
</feature>
<dbReference type="PANTHER" id="PTHR48423">
    <property type="entry name" value="INTERLEUKIN-27 RECEPTOR SUBUNIT ALPHA"/>
    <property type="match status" value="1"/>
</dbReference>
<dbReference type="Pfam" id="PF18207">
    <property type="entry name" value="LIFR_N"/>
    <property type="match status" value="1"/>
</dbReference>
<dbReference type="InterPro" id="IPR013783">
    <property type="entry name" value="Ig-like_fold"/>
</dbReference>
<dbReference type="Pfam" id="PF21177">
    <property type="entry name" value="LIF-R_Ig-like"/>
    <property type="match status" value="1"/>
</dbReference>
<dbReference type="PROSITE" id="PS50853">
    <property type="entry name" value="FN3"/>
    <property type="match status" value="3"/>
</dbReference>
<feature type="domain" description="Fibronectin type-III" evidence="14">
    <location>
        <begin position="576"/>
        <end position="676"/>
    </location>
</feature>
<reference evidence="15" key="1">
    <citation type="submission" date="2022-02" db="EMBL/GenBank/DDBJ databases">
        <title>Atlantic sturgeon de novo genome assembly.</title>
        <authorList>
            <person name="Stock M."/>
            <person name="Klopp C."/>
            <person name="Guiguen Y."/>
            <person name="Cabau C."/>
            <person name="Parinello H."/>
            <person name="Santidrian Yebra-Pimentel E."/>
            <person name="Kuhl H."/>
            <person name="Dirks R.P."/>
            <person name="Guessner J."/>
            <person name="Wuertz S."/>
            <person name="Du K."/>
            <person name="Schartl M."/>
        </authorList>
    </citation>
    <scope>NUCLEOTIDE SEQUENCE</scope>
    <source>
        <strain evidence="15">STURGEONOMICS-FGT-2020</strain>
        <tissue evidence="15">Whole blood</tissue>
    </source>
</reference>
<feature type="domain" description="Fibronectin type-III" evidence="14">
    <location>
        <begin position="677"/>
        <end position="775"/>
    </location>
</feature>
<dbReference type="FunFam" id="2.60.40.10:FF:000578">
    <property type="entry name" value="Leukemia inhibitory factor receptor"/>
    <property type="match status" value="1"/>
</dbReference>
<evidence type="ECO:0000256" key="6">
    <source>
        <dbReference type="ARBA" id="ARBA00022989"/>
    </source>
</evidence>
<dbReference type="Proteomes" id="UP001230051">
    <property type="component" value="Unassembled WGS sequence"/>
</dbReference>
<dbReference type="GO" id="GO:0004896">
    <property type="term" value="F:cytokine receptor activity"/>
    <property type="evidence" value="ECO:0007669"/>
    <property type="project" value="InterPro"/>
</dbReference>
<dbReference type="SUPFAM" id="SSF49265">
    <property type="entry name" value="Fibronectin type III"/>
    <property type="match status" value="4"/>
</dbReference>
<keyword evidence="8" id="KW-1015">Disulfide bond</keyword>
<dbReference type="FunFam" id="2.60.40.10:FF:001289">
    <property type="entry name" value="Oncostatin-M-specific receptor subunit beta"/>
    <property type="match status" value="1"/>
</dbReference>
<evidence type="ECO:0000256" key="5">
    <source>
        <dbReference type="ARBA" id="ARBA00022737"/>
    </source>
</evidence>
<accession>A0AAD8GHG2</accession>
<dbReference type="CDD" id="cd00063">
    <property type="entry name" value="FN3"/>
    <property type="match status" value="2"/>
</dbReference>
<dbReference type="Pfam" id="PF25552">
    <property type="entry name" value="LIFR_D4"/>
    <property type="match status" value="1"/>
</dbReference>
<keyword evidence="5" id="KW-0677">Repeat</keyword>
<dbReference type="Pfam" id="PF00041">
    <property type="entry name" value="fn3"/>
    <property type="match status" value="1"/>
</dbReference>
<dbReference type="InterPro" id="IPR036116">
    <property type="entry name" value="FN3_sf"/>
</dbReference>
<protein>
    <submittedName>
        <fullName evidence="15">Leukemia inhibitory factor receptor-like isoform X1</fullName>
    </submittedName>
</protein>
<name>A0AAD8GHG2_ACIOX</name>
<evidence type="ECO:0000256" key="8">
    <source>
        <dbReference type="ARBA" id="ARBA00023157"/>
    </source>
</evidence>
<dbReference type="SUPFAM" id="SSF48726">
    <property type="entry name" value="Immunoglobulin"/>
    <property type="match status" value="1"/>
</dbReference>
<comment type="caution">
    <text evidence="15">The sequence shown here is derived from an EMBL/GenBank/DDBJ whole genome shotgun (WGS) entry which is preliminary data.</text>
</comment>
<evidence type="ECO:0000256" key="1">
    <source>
        <dbReference type="ARBA" id="ARBA00004479"/>
    </source>
</evidence>
<evidence type="ECO:0000256" key="11">
    <source>
        <dbReference type="ARBA" id="ARBA00023319"/>
    </source>
</evidence>
<feature type="transmembrane region" description="Helical" evidence="13">
    <location>
        <begin position="977"/>
        <end position="1002"/>
    </location>
</feature>
<keyword evidence="7 13" id="KW-0472">Membrane</keyword>
<keyword evidence="3 13" id="KW-0812">Transmembrane</keyword>
<evidence type="ECO:0000259" key="14">
    <source>
        <dbReference type="PROSITE" id="PS50853"/>
    </source>
</evidence>
<feature type="domain" description="Fibronectin type-III" evidence="14">
    <location>
        <begin position="871"/>
        <end position="978"/>
    </location>
</feature>
<dbReference type="Pfam" id="PF17971">
    <property type="entry name" value="LIFR_D2"/>
    <property type="match status" value="1"/>
</dbReference>